<organism evidence="1 2">
    <name type="scientific">Araneus ventricosus</name>
    <name type="common">Orbweaver spider</name>
    <name type="synonym">Epeira ventricosa</name>
    <dbReference type="NCBI Taxonomy" id="182803"/>
    <lineage>
        <taxon>Eukaryota</taxon>
        <taxon>Metazoa</taxon>
        <taxon>Ecdysozoa</taxon>
        <taxon>Arthropoda</taxon>
        <taxon>Chelicerata</taxon>
        <taxon>Arachnida</taxon>
        <taxon>Araneae</taxon>
        <taxon>Araneomorphae</taxon>
        <taxon>Entelegynae</taxon>
        <taxon>Araneoidea</taxon>
        <taxon>Araneidae</taxon>
        <taxon>Araneus</taxon>
    </lineage>
</organism>
<dbReference type="GO" id="GO:0003676">
    <property type="term" value="F:nucleic acid binding"/>
    <property type="evidence" value="ECO:0007669"/>
    <property type="project" value="InterPro"/>
</dbReference>
<name>A0A4Y2FD64_ARAVE</name>
<sequence>MDLFCVTTSIEKRACVGCTVFMQGSAPPHIANPVKRLLSMHFENDRIIKRHFPRNWPSRSPDLNPCDFWLWCYLKHVGFSGPIANLAELNTRVAQHIHNNSTDTLRSVVEHAISRFELVAQNGGQHIEHFLSKYRES</sequence>
<accession>A0A4Y2FD64</accession>
<proteinExistence type="predicted"/>
<dbReference type="InterPro" id="IPR036397">
    <property type="entry name" value="RNaseH_sf"/>
</dbReference>
<comment type="caution">
    <text evidence="1">The sequence shown here is derived from an EMBL/GenBank/DDBJ whole genome shotgun (WGS) entry which is preliminary data.</text>
</comment>
<reference evidence="1 2" key="1">
    <citation type="journal article" date="2019" name="Sci. Rep.">
        <title>Orb-weaving spider Araneus ventricosus genome elucidates the spidroin gene catalogue.</title>
        <authorList>
            <person name="Kono N."/>
            <person name="Nakamura H."/>
            <person name="Ohtoshi R."/>
            <person name="Moran D.A.P."/>
            <person name="Shinohara A."/>
            <person name="Yoshida Y."/>
            <person name="Fujiwara M."/>
            <person name="Mori M."/>
            <person name="Tomita M."/>
            <person name="Arakawa K."/>
        </authorList>
    </citation>
    <scope>NUCLEOTIDE SEQUENCE [LARGE SCALE GENOMIC DNA]</scope>
</reference>
<gene>
    <name evidence="1" type="ORF">AVEN_17717_1</name>
</gene>
<dbReference type="PANTHER" id="PTHR47326:SF1">
    <property type="entry name" value="HTH PSQ-TYPE DOMAIN-CONTAINING PROTEIN"/>
    <property type="match status" value="1"/>
</dbReference>
<evidence type="ECO:0008006" key="3">
    <source>
        <dbReference type="Google" id="ProtNLM"/>
    </source>
</evidence>
<evidence type="ECO:0000313" key="2">
    <source>
        <dbReference type="Proteomes" id="UP000499080"/>
    </source>
</evidence>
<dbReference type="Proteomes" id="UP000499080">
    <property type="component" value="Unassembled WGS sequence"/>
</dbReference>
<dbReference type="EMBL" id="BGPR01000864">
    <property type="protein sequence ID" value="GBM38269.1"/>
    <property type="molecule type" value="Genomic_DNA"/>
</dbReference>
<protein>
    <recommendedName>
        <fullName evidence="3">Tc1-like transposase DDE domain-containing protein</fullName>
    </recommendedName>
</protein>
<dbReference type="OrthoDB" id="6436543at2759"/>
<dbReference type="Gene3D" id="3.30.420.10">
    <property type="entry name" value="Ribonuclease H-like superfamily/Ribonuclease H"/>
    <property type="match status" value="1"/>
</dbReference>
<evidence type="ECO:0000313" key="1">
    <source>
        <dbReference type="EMBL" id="GBM38269.1"/>
    </source>
</evidence>
<dbReference type="PANTHER" id="PTHR47326">
    <property type="entry name" value="TRANSPOSABLE ELEMENT TC3 TRANSPOSASE-LIKE PROTEIN"/>
    <property type="match status" value="1"/>
</dbReference>
<dbReference type="AlphaFoldDB" id="A0A4Y2FD64"/>
<keyword evidence="2" id="KW-1185">Reference proteome</keyword>